<name>A0A0A9C111_ARUDO</name>
<dbReference type="InterPro" id="IPR028564">
    <property type="entry name" value="MT_TRM10-typ"/>
</dbReference>
<dbReference type="AlphaFoldDB" id="A0A0A9C111"/>
<reference evidence="3" key="1">
    <citation type="submission" date="2014-09" db="EMBL/GenBank/DDBJ databases">
        <authorList>
            <person name="Magalhaes I.L.F."/>
            <person name="Oliveira U."/>
            <person name="Santos F.R."/>
            <person name="Vidigal T.H.D.A."/>
            <person name="Brescovit A.D."/>
            <person name="Santos A.J."/>
        </authorList>
    </citation>
    <scope>NUCLEOTIDE SEQUENCE</scope>
    <source>
        <tissue evidence="3">Shoot tissue taken approximately 20 cm above the soil surface</tissue>
    </source>
</reference>
<feature type="region of interest" description="Disordered" evidence="1">
    <location>
        <begin position="1"/>
        <end position="27"/>
    </location>
</feature>
<dbReference type="PROSITE" id="PS51675">
    <property type="entry name" value="SAM_MT_TRM10"/>
    <property type="match status" value="1"/>
</dbReference>
<evidence type="ECO:0000313" key="3">
    <source>
        <dbReference type="EMBL" id="JAD68108.1"/>
    </source>
</evidence>
<evidence type="ECO:0000259" key="2">
    <source>
        <dbReference type="PROSITE" id="PS51675"/>
    </source>
</evidence>
<protein>
    <submittedName>
        <fullName evidence="3">HPL</fullName>
    </submittedName>
</protein>
<evidence type="ECO:0000256" key="1">
    <source>
        <dbReference type="SAM" id="MobiDB-lite"/>
    </source>
</evidence>
<feature type="compositionally biased region" description="Polar residues" evidence="1">
    <location>
        <begin position="1"/>
        <end position="12"/>
    </location>
</feature>
<accession>A0A0A9C111</accession>
<dbReference type="EMBL" id="GBRH01229787">
    <property type="protein sequence ID" value="JAD68108.1"/>
    <property type="molecule type" value="Transcribed_RNA"/>
</dbReference>
<proteinExistence type="predicted"/>
<organism evidence="3">
    <name type="scientific">Arundo donax</name>
    <name type="common">Giant reed</name>
    <name type="synonym">Donax arundinaceus</name>
    <dbReference type="NCBI Taxonomy" id="35708"/>
    <lineage>
        <taxon>Eukaryota</taxon>
        <taxon>Viridiplantae</taxon>
        <taxon>Streptophyta</taxon>
        <taxon>Embryophyta</taxon>
        <taxon>Tracheophyta</taxon>
        <taxon>Spermatophyta</taxon>
        <taxon>Magnoliopsida</taxon>
        <taxon>Liliopsida</taxon>
        <taxon>Poales</taxon>
        <taxon>Poaceae</taxon>
        <taxon>PACMAD clade</taxon>
        <taxon>Arundinoideae</taxon>
        <taxon>Arundineae</taxon>
        <taxon>Arundo</taxon>
    </lineage>
</organism>
<sequence>MLSESRAMSQGRRSGRMPAPRTEHRVAHRQRLVPAQQLILRHRKRRAVRQEHEVLVRAPELQRHWRVHLEHLPHRRLH</sequence>
<reference evidence="3" key="2">
    <citation type="journal article" date="2015" name="Data Brief">
        <title>Shoot transcriptome of the giant reed, Arundo donax.</title>
        <authorList>
            <person name="Barrero R.A."/>
            <person name="Guerrero F.D."/>
            <person name="Moolhuijzen P."/>
            <person name="Goolsby J.A."/>
            <person name="Tidwell J."/>
            <person name="Bellgard S.E."/>
            <person name="Bellgard M.I."/>
        </authorList>
    </citation>
    <scope>NUCLEOTIDE SEQUENCE</scope>
    <source>
        <tissue evidence="3">Shoot tissue taken approximately 20 cm above the soil surface</tissue>
    </source>
</reference>
<feature type="domain" description="SAM-dependent MTase TRM10-type" evidence="2">
    <location>
        <begin position="1"/>
        <end position="78"/>
    </location>
</feature>